<gene>
    <name evidence="1" type="ORF">A2570_01500</name>
</gene>
<dbReference type="Proteomes" id="UP000178570">
    <property type="component" value="Unassembled WGS sequence"/>
</dbReference>
<proteinExistence type="predicted"/>
<dbReference type="AlphaFoldDB" id="A0A1G1XJD4"/>
<sequence>MKLFLAAAIVLLVVVVGVYCWSGRRDSVSQESPDSPVDPKAVSVAGCVYTEYPAALPESPHDLA</sequence>
<evidence type="ECO:0000313" key="1">
    <source>
        <dbReference type="EMBL" id="OGY40061.1"/>
    </source>
</evidence>
<protein>
    <submittedName>
        <fullName evidence="1">Uncharacterized protein</fullName>
    </submittedName>
</protein>
<accession>A0A1G1XJD4</accession>
<organism evidence="1 2">
    <name type="scientific">Candidatus Brennerbacteria bacterium RIFOXYD1_FULL_41_16</name>
    <dbReference type="NCBI Taxonomy" id="1797529"/>
    <lineage>
        <taxon>Bacteria</taxon>
        <taxon>Candidatus Brenneribacteriota</taxon>
    </lineage>
</organism>
<name>A0A1G1XJD4_9BACT</name>
<evidence type="ECO:0000313" key="2">
    <source>
        <dbReference type="Proteomes" id="UP000178570"/>
    </source>
</evidence>
<reference evidence="1 2" key="1">
    <citation type="journal article" date="2016" name="Nat. Commun.">
        <title>Thousands of microbial genomes shed light on interconnected biogeochemical processes in an aquifer system.</title>
        <authorList>
            <person name="Anantharaman K."/>
            <person name="Brown C.T."/>
            <person name="Hug L.A."/>
            <person name="Sharon I."/>
            <person name="Castelle C.J."/>
            <person name="Probst A.J."/>
            <person name="Thomas B.C."/>
            <person name="Singh A."/>
            <person name="Wilkins M.J."/>
            <person name="Karaoz U."/>
            <person name="Brodie E.L."/>
            <person name="Williams K.H."/>
            <person name="Hubbard S.S."/>
            <person name="Banfield J.F."/>
        </authorList>
    </citation>
    <scope>NUCLEOTIDE SEQUENCE [LARGE SCALE GENOMIC DNA]</scope>
</reference>
<dbReference type="EMBL" id="MHHY01000011">
    <property type="protein sequence ID" value="OGY40061.1"/>
    <property type="molecule type" value="Genomic_DNA"/>
</dbReference>
<dbReference type="STRING" id="1797529.A2570_01500"/>
<comment type="caution">
    <text evidence="1">The sequence shown here is derived from an EMBL/GenBank/DDBJ whole genome shotgun (WGS) entry which is preliminary data.</text>
</comment>